<gene>
    <name evidence="1" type="ORF">L1987_53228</name>
</gene>
<proteinExistence type="predicted"/>
<dbReference type="EMBL" id="CM042034">
    <property type="protein sequence ID" value="KAI3762787.1"/>
    <property type="molecule type" value="Genomic_DNA"/>
</dbReference>
<keyword evidence="2" id="KW-1185">Reference proteome</keyword>
<dbReference type="Proteomes" id="UP001056120">
    <property type="component" value="Linkage Group LG17"/>
</dbReference>
<accession>A0ACB9EVC9</accession>
<name>A0ACB9EVC9_9ASTR</name>
<evidence type="ECO:0000313" key="2">
    <source>
        <dbReference type="Proteomes" id="UP001056120"/>
    </source>
</evidence>
<sequence length="177" mass="20740">MNPTSSLFYSPLTYLYSHFNPAMNPTSSLFYNPLPYPYTWYVYDVYGGYHPEPYDEVLILDSFNHETEHYYNGGGQYHPSDEVMILDGFDHETEHYNNGGGRYHPSDEVMILDGFNHETEHCNNGGLSKKVIYRNLKVGIEFMDLYSYLIPVYEIEPLEKISWVDPCKRNCWPNTYA</sequence>
<protein>
    <submittedName>
        <fullName evidence="1">Uncharacterized protein</fullName>
    </submittedName>
</protein>
<reference evidence="2" key="1">
    <citation type="journal article" date="2022" name="Mol. Ecol. Resour.">
        <title>The genomes of chicory, endive, great burdock and yacon provide insights into Asteraceae palaeo-polyploidization history and plant inulin production.</title>
        <authorList>
            <person name="Fan W."/>
            <person name="Wang S."/>
            <person name="Wang H."/>
            <person name="Wang A."/>
            <person name="Jiang F."/>
            <person name="Liu H."/>
            <person name="Zhao H."/>
            <person name="Xu D."/>
            <person name="Zhang Y."/>
        </authorList>
    </citation>
    <scope>NUCLEOTIDE SEQUENCE [LARGE SCALE GENOMIC DNA]</scope>
    <source>
        <strain evidence="2">cv. Yunnan</strain>
    </source>
</reference>
<reference evidence="1 2" key="2">
    <citation type="journal article" date="2022" name="Mol. Ecol. Resour.">
        <title>The genomes of chicory, endive, great burdock and yacon provide insights into Asteraceae paleo-polyploidization history and plant inulin production.</title>
        <authorList>
            <person name="Fan W."/>
            <person name="Wang S."/>
            <person name="Wang H."/>
            <person name="Wang A."/>
            <person name="Jiang F."/>
            <person name="Liu H."/>
            <person name="Zhao H."/>
            <person name="Xu D."/>
            <person name="Zhang Y."/>
        </authorList>
    </citation>
    <scope>NUCLEOTIDE SEQUENCE [LARGE SCALE GENOMIC DNA]</scope>
    <source>
        <strain evidence="2">cv. Yunnan</strain>
        <tissue evidence="1">Leaves</tissue>
    </source>
</reference>
<evidence type="ECO:0000313" key="1">
    <source>
        <dbReference type="EMBL" id="KAI3762787.1"/>
    </source>
</evidence>
<organism evidence="1 2">
    <name type="scientific">Smallanthus sonchifolius</name>
    <dbReference type="NCBI Taxonomy" id="185202"/>
    <lineage>
        <taxon>Eukaryota</taxon>
        <taxon>Viridiplantae</taxon>
        <taxon>Streptophyta</taxon>
        <taxon>Embryophyta</taxon>
        <taxon>Tracheophyta</taxon>
        <taxon>Spermatophyta</taxon>
        <taxon>Magnoliopsida</taxon>
        <taxon>eudicotyledons</taxon>
        <taxon>Gunneridae</taxon>
        <taxon>Pentapetalae</taxon>
        <taxon>asterids</taxon>
        <taxon>campanulids</taxon>
        <taxon>Asterales</taxon>
        <taxon>Asteraceae</taxon>
        <taxon>Asteroideae</taxon>
        <taxon>Heliantheae alliance</taxon>
        <taxon>Millerieae</taxon>
        <taxon>Smallanthus</taxon>
    </lineage>
</organism>
<comment type="caution">
    <text evidence="1">The sequence shown here is derived from an EMBL/GenBank/DDBJ whole genome shotgun (WGS) entry which is preliminary data.</text>
</comment>